<dbReference type="PANTHER" id="PTHR28518:SF1">
    <property type="entry name" value="TRNA-SPLICING ENDONUCLEASE SUBUNIT SEN15"/>
    <property type="match status" value="1"/>
</dbReference>
<dbReference type="VEuPathDB" id="FungiDB:HMPREF1541_08491"/>
<dbReference type="GO" id="GO:0000214">
    <property type="term" value="C:tRNA-intron endonuclease complex"/>
    <property type="evidence" value="ECO:0007669"/>
    <property type="project" value="InterPro"/>
</dbReference>
<feature type="region of interest" description="Disordered" evidence="1">
    <location>
        <begin position="152"/>
        <end position="258"/>
    </location>
</feature>
<proteinExistence type="predicted"/>
<feature type="compositionally biased region" description="Basic and acidic residues" evidence="1">
    <location>
        <begin position="152"/>
        <end position="168"/>
    </location>
</feature>
<dbReference type="InterPro" id="IPR036167">
    <property type="entry name" value="tRNA_intron_Endo_cat-like_sf"/>
</dbReference>
<protein>
    <recommendedName>
        <fullName evidence="4">tRNA-splicing endonuclease subunit Sen15 domain-containing protein</fullName>
    </recommendedName>
</protein>
<dbReference type="RefSeq" id="XP_008721032.1">
    <property type="nucleotide sequence ID" value="XM_008722810.1"/>
</dbReference>
<dbReference type="HOGENOM" id="CLU_083361_0_0_1"/>
<evidence type="ECO:0000313" key="3">
    <source>
        <dbReference type="Proteomes" id="UP000030752"/>
    </source>
</evidence>
<dbReference type="Proteomes" id="UP000030752">
    <property type="component" value="Unassembled WGS sequence"/>
</dbReference>
<dbReference type="SUPFAM" id="SSF53032">
    <property type="entry name" value="tRNA-intron endonuclease catalytic domain-like"/>
    <property type="match status" value="1"/>
</dbReference>
<dbReference type="OrthoDB" id="10002170at2759"/>
<sequence>MFSASPETRPSPSPISNLITTQTSHLPHPTSSLLALPLEILHNLQHQHSWTSLTVHCITATGTLHDFPSTTGPSPLPTDSATTTTILLSGLPPRHAYIHPDLQTLLLKHSLNAHSDLAVQREWVLPLGLGAKPSLAWLSRVFDALPLRDEVRLRGDGDGTGDGDVKGPEEEEVGKRRWLMQRQRELNETAAVERSGGGKEEVASRDDGSMGEIERQQDQDAGVERGEGNGEDVAAPQPSGSIAAKEDSGEQRWQDGKRLLLAMKGHDGMGGDGTVAYYVCLDGEVKPRQHG</sequence>
<dbReference type="eggNOG" id="ENOG502SC4F">
    <property type="taxonomic scope" value="Eukaryota"/>
</dbReference>
<dbReference type="InParanoid" id="W2RKF9"/>
<evidence type="ECO:0000256" key="1">
    <source>
        <dbReference type="SAM" id="MobiDB-lite"/>
    </source>
</evidence>
<dbReference type="GO" id="GO:0000379">
    <property type="term" value="P:tRNA-type intron splice site recognition and cleavage"/>
    <property type="evidence" value="ECO:0007669"/>
    <property type="project" value="InterPro"/>
</dbReference>
<dbReference type="AlphaFoldDB" id="W2RKF9"/>
<evidence type="ECO:0000313" key="2">
    <source>
        <dbReference type="EMBL" id="ETN36214.1"/>
    </source>
</evidence>
<keyword evidence="3" id="KW-1185">Reference proteome</keyword>
<evidence type="ECO:0008006" key="4">
    <source>
        <dbReference type="Google" id="ProtNLM"/>
    </source>
</evidence>
<dbReference type="STRING" id="1220924.W2RKF9"/>
<feature type="compositionally biased region" description="Basic and acidic residues" evidence="1">
    <location>
        <begin position="244"/>
        <end position="258"/>
    </location>
</feature>
<reference evidence="2 3" key="1">
    <citation type="submission" date="2013-03" db="EMBL/GenBank/DDBJ databases">
        <title>The Genome Sequence of Phialophora europaea CBS 101466.</title>
        <authorList>
            <consortium name="The Broad Institute Genomics Platform"/>
            <person name="Cuomo C."/>
            <person name="de Hoog S."/>
            <person name="Gorbushina A."/>
            <person name="Walker B."/>
            <person name="Young S.K."/>
            <person name="Zeng Q."/>
            <person name="Gargeya S."/>
            <person name="Fitzgerald M."/>
            <person name="Haas B."/>
            <person name="Abouelleil A."/>
            <person name="Allen A.W."/>
            <person name="Alvarado L."/>
            <person name="Arachchi H.M."/>
            <person name="Berlin A.M."/>
            <person name="Chapman S.B."/>
            <person name="Gainer-Dewar J."/>
            <person name="Goldberg J."/>
            <person name="Griggs A."/>
            <person name="Gujja S."/>
            <person name="Hansen M."/>
            <person name="Howarth C."/>
            <person name="Imamovic A."/>
            <person name="Ireland A."/>
            <person name="Larimer J."/>
            <person name="McCowan C."/>
            <person name="Murphy C."/>
            <person name="Pearson M."/>
            <person name="Poon T.W."/>
            <person name="Priest M."/>
            <person name="Roberts A."/>
            <person name="Saif S."/>
            <person name="Shea T."/>
            <person name="Sisk P."/>
            <person name="Sykes S."/>
            <person name="Wortman J."/>
            <person name="Nusbaum C."/>
            <person name="Birren B."/>
        </authorList>
    </citation>
    <scope>NUCLEOTIDE SEQUENCE [LARGE SCALE GENOMIC DNA]</scope>
    <source>
        <strain evidence="2 3">CBS 101466</strain>
    </source>
</reference>
<organism evidence="2 3">
    <name type="scientific">Cyphellophora europaea (strain CBS 101466)</name>
    <name type="common">Phialophora europaea</name>
    <dbReference type="NCBI Taxonomy" id="1220924"/>
    <lineage>
        <taxon>Eukaryota</taxon>
        <taxon>Fungi</taxon>
        <taxon>Dikarya</taxon>
        <taxon>Ascomycota</taxon>
        <taxon>Pezizomycotina</taxon>
        <taxon>Eurotiomycetes</taxon>
        <taxon>Chaetothyriomycetidae</taxon>
        <taxon>Chaetothyriales</taxon>
        <taxon>Cyphellophoraceae</taxon>
        <taxon>Cyphellophora</taxon>
    </lineage>
</organism>
<dbReference type="EMBL" id="KB822725">
    <property type="protein sequence ID" value="ETN36214.1"/>
    <property type="molecule type" value="Genomic_DNA"/>
</dbReference>
<feature type="compositionally biased region" description="Basic and acidic residues" evidence="1">
    <location>
        <begin position="196"/>
        <end position="228"/>
    </location>
</feature>
<dbReference type="InterPro" id="IPR042777">
    <property type="entry name" value="Sen15_fungi"/>
</dbReference>
<dbReference type="PANTHER" id="PTHR28518">
    <property type="entry name" value="TRNA-SPLICING ENDONUCLEASE SUBUNIT SEN15"/>
    <property type="match status" value="1"/>
</dbReference>
<accession>W2RKF9</accession>
<dbReference type="GO" id="GO:0000213">
    <property type="term" value="F:tRNA-intron lyase activity"/>
    <property type="evidence" value="ECO:0007669"/>
    <property type="project" value="TreeGrafter"/>
</dbReference>
<name>W2RKF9_CYPE1</name>
<gene>
    <name evidence="2" type="ORF">HMPREF1541_08491</name>
</gene>
<dbReference type="GeneID" id="19975830"/>